<evidence type="ECO:0000256" key="6">
    <source>
        <dbReference type="ARBA" id="ARBA00022776"/>
    </source>
</evidence>
<keyword evidence="3" id="KW-0963">Cytoplasm</keyword>
<evidence type="ECO:0000256" key="7">
    <source>
        <dbReference type="ARBA" id="ARBA00023054"/>
    </source>
</evidence>
<dbReference type="OrthoDB" id="5372507at2759"/>
<dbReference type="AlphaFoldDB" id="A0A6A5QXW0"/>
<comment type="subcellular location">
    <subcellularLocation>
        <location evidence="1">Cytoplasm</location>
        <location evidence="1">Cytoskeleton</location>
        <location evidence="1">Spindle</location>
    </subcellularLocation>
</comment>
<evidence type="ECO:0000256" key="10">
    <source>
        <dbReference type="SAM" id="Coils"/>
    </source>
</evidence>
<keyword evidence="12" id="KW-1185">Reference proteome</keyword>
<dbReference type="Proteomes" id="UP000800096">
    <property type="component" value="Unassembled WGS sequence"/>
</dbReference>
<dbReference type="GO" id="GO:0051225">
    <property type="term" value="P:spindle assembly"/>
    <property type="evidence" value="ECO:0007669"/>
    <property type="project" value="InterPro"/>
</dbReference>
<dbReference type="GO" id="GO:0051301">
    <property type="term" value="P:cell division"/>
    <property type="evidence" value="ECO:0007669"/>
    <property type="project" value="UniProtKB-KW"/>
</dbReference>
<keyword evidence="6" id="KW-0498">Mitosis</keyword>
<sequence>MDNLTPSDLFSPSKARQQRAQALDWAHIDSWLSYKYSGRSVPTFERNEDTLKVLRELSMANERADEERAVIERLEREALKELDEVSRNPNDATLLSHLTASLTPEGEQALHALASTCVALNTPTANPETIAHALIHHTITTQNLTNHLTHIETLQAYLTKQQVLLQSQLSELGNNPAFAAPANIQRQTAEQTRQTKHLRTKMREYQDRLSALQATQSRTMTPGSRHIGSAEAIGEMLEQQKALDELRDRVEGLEKDVGVYAGLPADREAARKEVGRLEVQLDDVRRKRDGLFEGLVGK</sequence>
<organism evidence="11 12">
    <name type="scientific">Ampelomyces quisqualis</name>
    <name type="common">Powdery mildew agent</name>
    <dbReference type="NCBI Taxonomy" id="50730"/>
    <lineage>
        <taxon>Eukaryota</taxon>
        <taxon>Fungi</taxon>
        <taxon>Dikarya</taxon>
        <taxon>Ascomycota</taxon>
        <taxon>Pezizomycotina</taxon>
        <taxon>Dothideomycetes</taxon>
        <taxon>Pleosporomycetidae</taxon>
        <taxon>Pleosporales</taxon>
        <taxon>Pleosporineae</taxon>
        <taxon>Phaeosphaeriaceae</taxon>
        <taxon>Ampelomyces</taxon>
    </lineage>
</organism>
<reference evidence="11" key="1">
    <citation type="journal article" date="2020" name="Stud. Mycol.">
        <title>101 Dothideomycetes genomes: a test case for predicting lifestyles and emergence of pathogens.</title>
        <authorList>
            <person name="Haridas S."/>
            <person name="Albert R."/>
            <person name="Binder M."/>
            <person name="Bloem J."/>
            <person name="Labutti K."/>
            <person name="Salamov A."/>
            <person name="Andreopoulos B."/>
            <person name="Baker S."/>
            <person name="Barry K."/>
            <person name="Bills G."/>
            <person name="Bluhm B."/>
            <person name="Cannon C."/>
            <person name="Castanera R."/>
            <person name="Culley D."/>
            <person name="Daum C."/>
            <person name="Ezra D."/>
            <person name="Gonzalez J."/>
            <person name="Henrissat B."/>
            <person name="Kuo A."/>
            <person name="Liang C."/>
            <person name="Lipzen A."/>
            <person name="Lutzoni F."/>
            <person name="Magnuson J."/>
            <person name="Mondo S."/>
            <person name="Nolan M."/>
            <person name="Ohm R."/>
            <person name="Pangilinan J."/>
            <person name="Park H.-J."/>
            <person name="Ramirez L."/>
            <person name="Alfaro M."/>
            <person name="Sun H."/>
            <person name="Tritt A."/>
            <person name="Yoshinaga Y."/>
            <person name="Zwiers L.-H."/>
            <person name="Turgeon B."/>
            <person name="Goodwin S."/>
            <person name="Spatafora J."/>
            <person name="Crous P."/>
            <person name="Grigoriev I."/>
        </authorList>
    </citation>
    <scope>NUCLEOTIDE SEQUENCE</scope>
    <source>
        <strain evidence="11">HMLAC05119</strain>
    </source>
</reference>
<evidence type="ECO:0000256" key="9">
    <source>
        <dbReference type="ARBA" id="ARBA00023306"/>
    </source>
</evidence>
<comment type="similarity">
    <text evidence="2">Belongs to the HAUS1 family.</text>
</comment>
<keyword evidence="8" id="KW-0206">Cytoskeleton</keyword>
<evidence type="ECO:0000256" key="8">
    <source>
        <dbReference type="ARBA" id="ARBA00023212"/>
    </source>
</evidence>
<keyword evidence="5" id="KW-0493">Microtubule</keyword>
<evidence type="ECO:0000256" key="1">
    <source>
        <dbReference type="ARBA" id="ARBA00004186"/>
    </source>
</evidence>
<evidence type="ECO:0000256" key="4">
    <source>
        <dbReference type="ARBA" id="ARBA00022618"/>
    </source>
</evidence>
<evidence type="ECO:0000256" key="3">
    <source>
        <dbReference type="ARBA" id="ARBA00022490"/>
    </source>
</evidence>
<feature type="coiled-coil region" evidence="10">
    <location>
        <begin position="195"/>
        <end position="287"/>
    </location>
</feature>
<evidence type="ECO:0000256" key="5">
    <source>
        <dbReference type="ARBA" id="ARBA00022701"/>
    </source>
</evidence>
<keyword evidence="7 10" id="KW-0175">Coiled coil</keyword>
<protein>
    <recommendedName>
        <fullName evidence="13">HAUS augmin-like complex subunit 1</fullName>
    </recommendedName>
</protein>
<dbReference type="GO" id="GO:0005874">
    <property type="term" value="C:microtubule"/>
    <property type="evidence" value="ECO:0007669"/>
    <property type="project" value="UniProtKB-KW"/>
</dbReference>
<dbReference type="Pfam" id="PF25762">
    <property type="entry name" value="HAUS1"/>
    <property type="match status" value="1"/>
</dbReference>
<dbReference type="GO" id="GO:0005819">
    <property type="term" value="C:spindle"/>
    <property type="evidence" value="ECO:0007669"/>
    <property type="project" value="UniProtKB-SubCell"/>
</dbReference>
<proteinExistence type="inferred from homology"/>
<evidence type="ECO:0000313" key="11">
    <source>
        <dbReference type="EMBL" id="KAF1920635.1"/>
    </source>
</evidence>
<evidence type="ECO:0000256" key="2">
    <source>
        <dbReference type="ARBA" id="ARBA00005479"/>
    </source>
</evidence>
<name>A0A6A5QXW0_AMPQU</name>
<evidence type="ECO:0000313" key="12">
    <source>
        <dbReference type="Proteomes" id="UP000800096"/>
    </source>
</evidence>
<gene>
    <name evidence="11" type="ORF">BDU57DRAFT_465290</name>
</gene>
<dbReference type="GO" id="GO:0005829">
    <property type="term" value="C:cytosol"/>
    <property type="evidence" value="ECO:0007669"/>
    <property type="project" value="TreeGrafter"/>
</dbReference>
<keyword evidence="4" id="KW-0132">Cell division</keyword>
<dbReference type="EMBL" id="ML979132">
    <property type="protein sequence ID" value="KAF1920635.1"/>
    <property type="molecule type" value="Genomic_DNA"/>
</dbReference>
<keyword evidence="9" id="KW-0131">Cell cycle</keyword>
<dbReference type="GO" id="GO:0070652">
    <property type="term" value="C:HAUS complex"/>
    <property type="evidence" value="ECO:0007669"/>
    <property type="project" value="InterPro"/>
</dbReference>
<evidence type="ECO:0008006" key="13">
    <source>
        <dbReference type="Google" id="ProtNLM"/>
    </source>
</evidence>
<dbReference type="PANTHER" id="PTHR31570:SF1">
    <property type="entry name" value="HAUS AUGMIN-LIKE COMPLEX SUBUNIT 1"/>
    <property type="match status" value="1"/>
</dbReference>
<accession>A0A6A5QXW0</accession>
<dbReference type="InterPro" id="IPR026243">
    <property type="entry name" value="HAUS1"/>
</dbReference>
<dbReference type="PANTHER" id="PTHR31570">
    <property type="entry name" value="HAUS AUGMIN-LIKE COMPLEX SUBUNIT 1"/>
    <property type="match status" value="1"/>
</dbReference>
<feature type="coiled-coil region" evidence="10">
    <location>
        <begin position="54"/>
        <end position="84"/>
    </location>
</feature>